<accession>A0ABT8AGG0</accession>
<proteinExistence type="predicted"/>
<evidence type="ECO:0000313" key="1">
    <source>
        <dbReference type="EMBL" id="MDN3568631.1"/>
    </source>
</evidence>
<dbReference type="Proteomes" id="UP001529369">
    <property type="component" value="Unassembled WGS sequence"/>
</dbReference>
<keyword evidence="2" id="KW-1185">Reference proteome</keyword>
<dbReference type="RefSeq" id="WP_290320736.1">
    <property type="nucleotide sequence ID" value="NZ_JAUFPN010000297.1"/>
</dbReference>
<name>A0ABT8AGG0_9PROT</name>
<sequence>MVARLAAATRAALADPEVKALFDTTGTINWGGVDGPALGLALEAEIPRMRQLIGRMEARPG</sequence>
<reference evidence="2" key="1">
    <citation type="journal article" date="2019" name="Int. J. Syst. Evol. Microbiol.">
        <title>The Global Catalogue of Microorganisms (GCM) 10K type strain sequencing project: providing services to taxonomists for standard genome sequencing and annotation.</title>
        <authorList>
            <consortium name="The Broad Institute Genomics Platform"/>
            <consortium name="The Broad Institute Genome Sequencing Center for Infectious Disease"/>
            <person name="Wu L."/>
            <person name="Ma J."/>
        </authorList>
    </citation>
    <scope>NUCLEOTIDE SEQUENCE [LARGE SCALE GENOMIC DNA]</scope>
    <source>
        <strain evidence="2">CECT 7131</strain>
    </source>
</reference>
<dbReference type="EMBL" id="JAUFPN010000297">
    <property type="protein sequence ID" value="MDN3568631.1"/>
    <property type="molecule type" value="Genomic_DNA"/>
</dbReference>
<organism evidence="1 2">
    <name type="scientific">Paeniroseomonas aquatica</name>
    <dbReference type="NCBI Taxonomy" id="373043"/>
    <lineage>
        <taxon>Bacteria</taxon>
        <taxon>Pseudomonadati</taxon>
        <taxon>Pseudomonadota</taxon>
        <taxon>Alphaproteobacteria</taxon>
        <taxon>Acetobacterales</taxon>
        <taxon>Acetobacteraceae</taxon>
        <taxon>Paeniroseomonas</taxon>
    </lineage>
</organism>
<protein>
    <submittedName>
        <fullName evidence="1">Uncharacterized protein</fullName>
    </submittedName>
</protein>
<comment type="caution">
    <text evidence="1">The sequence shown here is derived from an EMBL/GenBank/DDBJ whole genome shotgun (WGS) entry which is preliminary data.</text>
</comment>
<gene>
    <name evidence="1" type="ORF">QWZ14_30010</name>
</gene>
<evidence type="ECO:0000313" key="2">
    <source>
        <dbReference type="Proteomes" id="UP001529369"/>
    </source>
</evidence>